<protein>
    <submittedName>
        <fullName evidence="1">Uncharacterized protein</fullName>
    </submittedName>
</protein>
<accession>A0A438K811</accession>
<dbReference type="AlphaFoldDB" id="A0A438K811"/>
<organism evidence="1 2">
    <name type="scientific">Vitis vinifera</name>
    <name type="common">Grape</name>
    <dbReference type="NCBI Taxonomy" id="29760"/>
    <lineage>
        <taxon>Eukaryota</taxon>
        <taxon>Viridiplantae</taxon>
        <taxon>Streptophyta</taxon>
        <taxon>Embryophyta</taxon>
        <taxon>Tracheophyta</taxon>
        <taxon>Spermatophyta</taxon>
        <taxon>Magnoliopsida</taxon>
        <taxon>eudicotyledons</taxon>
        <taxon>Gunneridae</taxon>
        <taxon>Pentapetalae</taxon>
        <taxon>rosids</taxon>
        <taxon>Vitales</taxon>
        <taxon>Vitaceae</taxon>
        <taxon>Viteae</taxon>
        <taxon>Vitis</taxon>
    </lineage>
</organism>
<sequence length="65" mass="7535">MLKQKRIEWETYPNLHLMFSDPCPDQLTYLAWVLLWFEASSGLKINLSMSELIPIGNVPNVEELA</sequence>
<gene>
    <name evidence="1" type="ORF">CK203_003739</name>
</gene>
<proteinExistence type="predicted"/>
<comment type="caution">
    <text evidence="1">The sequence shown here is derived from an EMBL/GenBank/DDBJ whole genome shotgun (WGS) entry which is preliminary data.</text>
</comment>
<reference evidence="1 2" key="1">
    <citation type="journal article" date="2018" name="PLoS Genet.">
        <title>Population sequencing reveals clonal diversity and ancestral inbreeding in the grapevine cultivar Chardonnay.</title>
        <authorList>
            <person name="Roach M.J."/>
            <person name="Johnson D.L."/>
            <person name="Bohlmann J."/>
            <person name="van Vuuren H.J."/>
            <person name="Jones S.J."/>
            <person name="Pretorius I.S."/>
            <person name="Schmidt S.A."/>
            <person name="Borneman A.R."/>
        </authorList>
    </citation>
    <scope>NUCLEOTIDE SEQUENCE [LARGE SCALE GENOMIC DNA]</scope>
    <source>
        <strain evidence="2">cv. Chardonnay</strain>
        <tissue evidence="1">Leaf</tissue>
    </source>
</reference>
<dbReference type="EMBL" id="QGNW01000013">
    <property type="protein sequence ID" value="RVX17325.1"/>
    <property type="molecule type" value="Genomic_DNA"/>
</dbReference>
<name>A0A438K811_VITVI</name>
<evidence type="ECO:0000313" key="1">
    <source>
        <dbReference type="EMBL" id="RVX17325.1"/>
    </source>
</evidence>
<dbReference type="Proteomes" id="UP000288805">
    <property type="component" value="Unassembled WGS sequence"/>
</dbReference>
<evidence type="ECO:0000313" key="2">
    <source>
        <dbReference type="Proteomes" id="UP000288805"/>
    </source>
</evidence>